<organism evidence="1">
    <name type="scientific">uncultured marine virus</name>
    <dbReference type="NCBI Taxonomy" id="186617"/>
    <lineage>
        <taxon>Viruses</taxon>
        <taxon>environmental samples</taxon>
    </lineage>
</organism>
<accession>A0A0F7L2T7</accession>
<evidence type="ECO:0000313" key="1">
    <source>
        <dbReference type="EMBL" id="AKH46215.1"/>
    </source>
</evidence>
<reference evidence="1" key="2">
    <citation type="submission" date="2015-03" db="EMBL/GenBank/DDBJ databases">
        <authorList>
            <person name="Chow C.-E.T."/>
            <person name="Winget D.M."/>
            <person name="White R.A.III."/>
            <person name="Hallam S.J."/>
            <person name="Suttle C.A."/>
        </authorList>
    </citation>
    <scope>NUCLEOTIDE SEQUENCE</scope>
    <source>
        <strain evidence="1">Anoxic3_5</strain>
    </source>
</reference>
<protein>
    <submittedName>
        <fullName evidence="1">Uncharacterized protein</fullName>
    </submittedName>
</protein>
<proteinExistence type="predicted"/>
<dbReference type="EMBL" id="KR029580">
    <property type="protein sequence ID" value="AKH46215.1"/>
    <property type="molecule type" value="Genomic_DNA"/>
</dbReference>
<sequence length="54" mass="5983">MTEEQINNIIIMASAMAEKAKIEAIGADYYQATKEYSECLEVISKAVKALKESI</sequence>
<name>A0A0F7L2T7_9VIRU</name>
<reference evidence="1" key="1">
    <citation type="journal article" date="2015" name="Front. Microbiol.">
        <title>Combining genomic sequencing methods to explore viral diversity and reveal potential virus-host interactions.</title>
        <authorList>
            <person name="Chow C.E."/>
            <person name="Winget D.M."/>
            <person name="White R.A.III."/>
            <person name="Hallam S.J."/>
            <person name="Suttle C.A."/>
        </authorList>
    </citation>
    <scope>NUCLEOTIDE SEQUENCE</scope>
    <source>
        <strain evidence="1">Anoxic3_5</strain>
    </source>
</reference>